<dbReference type="Proteomes" id="UP001165063">
    <property type="component" value="Unassembled WGS sequence"/>
</dbReference>
<comment type="caution">
    <text evidence="1">The sequence shown here is derived from an EMBL/GenBank/DDBJ whole genome shotgun (WGS) entry which is preliminary data.</text>
</comment>
<evidence type="ECO:0000313" key="2">
    <source>
        <dbReference type="Proteomes" id="UP001165063"/>
    </source>
</evidence>
<dbReference type="EMBL" id="BSXU01000114">
    <property type="protein sequence ID" value="GMG19377.1"/>
    <property type="molecule type" value="Genomic_DNA"/>
</dbReference>
<name>A0A9W7DBR2_AMBMO</name>
<proteinExistence type="predicted"/>
<evidence type="ECO:0000313" key="1">
    <source>
        <dbReference type="EMBL" id="GMG19377.1"/>
    </source>
</evidence>
<dbReference type="AlphaFoldDB" id="A0A9W7DBR2"/>
<keyword evidence="2" id="KW-1185">Reference proteome</keyword>
<sequence>MDNYSACCPDELSFKRFTNLDYLQFNGFTNDNPFNVSVFPAVEHLSFISHPVLTGCFTQGIRSLDVNLEIYGESVSYFLSHFISKLTSLVDLTIDIDKTTSADIREVALPSQLCFFKIIFNRDYWRLDYEDPYYENRKGCVILDTVPVQLNYLLLQSSGFIEYDIIVDDCKGESISSMAKRIRFSKWSSHWIQYSHFDCDEESFGIESLYAN</sequence>
<reference evidence="1" key="1">
    <citation type="submission" date="2023-04" db="EMBL/GenBank/DDBJ databases">
        <title>Ambrosiozyma monospora NBRC 1965.</title>
        <authorList>
            <person name="Ichikawa N."/>
            <person name="Sato H."/>
            <person name="Tonouchi N."/>
        </authorList>
    </citation>
    <scope>NUCLEOTIDE SEQUENCE</scope>
    <source>
        <strain evidence="1">NBRC 1965</strain>
    </source>
</reference>
<organism evidence="1 2">
    <name type="scientific">Ambrosiozyma monospora</name>
    <name type="common">Yeast</name>
    <name type="synonym">Endomycopsis monosporus</name>
    <dbReference type="NCBI Taxonomy" id="43982"/>
    <lineage>
        <taxon>Eukaryota</taxon>
        <taxon>Fungi</taxon>
        <taxon>Dikarya</taxon>
        <taxon>Ascomycota</taxon>
        <taxon>Saccharomycotina</taxon>
        <taxon>Pichiomycetes</taxon>
        <taxon>Pichiales</taxon>
        <taxon>Pichiaceae</taxon>
        <taxon>Ambrosiozyma</taxon>
    </lineage>
</organism>
<gene>
    <name evidence="1" type="ORF">Amon01_000042600</name>
</gene>
<accession>A0A9W7DBR2</accession>
<protein>
    <submittedName>
        <fullName evidence="1">Unnamed protein product</fullName>
    </submittedName>
</protein>